<reference evidence="2 3" key="2">
    <citation type="submission" date="2016-03" db="EMBL/GenBank/DDBJ databases">
        <title>New uncultured bacterium of the family Gallionellaceae from acid mine drainage: description and reconstruction of genome based on metagenomic analysis of microbial community.</title>
        <authorList>
            <person name="Kadnikov V."/>
            <person name="Ivasenko D."/>
            <person name="Beletsky A."/>
            <person name="Mardanov A."/>
            <person name="Danilova E."/>
            <person name="Pimenov N."/>
            <person name="Karnachuk O."/>
            <person name="Ravin N."/>
        </authorList>
    </citation>
    <scope>NUCLEOTIDE SEQUENCE [LARGE SCALE GENOMIC DNA]</scope>
    <source>
        <strain evidence="2">ShG14-8</strain>
    </source>
</reference>
<name>A0A139BNG7_9PROT</name>
<evidence type="ECO:0000313" key="3">
    <source>
        <dbReference type="Proteomes" id="UP000070578"/>
    </source>
</evidence>
<dbReference type="AlphaFoldDB" id="A0A139BNG7"/>
<feature type="transmembrane region" description="Helical" evidence="1">
    <location>
        <begin position="21"/>
        <end position="45"/>
    </location>
</feature>
<reference evidence="2 3" key="1">
    <citation type="submission" date="2016-02" db="EMBL/GenBank/DDBJ databases">
        <authorList>
            <person name="Wen L."/>
            <person name="He K."/>
            <person name="Yang H."/>
        </authorList>
    </citation>
    <scope>NUCLEOTIDE SEQUENCE [LARGE SCALE GENOMIC DNA]</scope>
    <source>
        <strain evidence="2">ShG14-8</strain>
    </source>
</reference>
<feature type="transmembrane region" description="Helical" evidence="1">
    <location>
        <begin position="125"/>
        <end position="144"/>
    </location>
</feature>
<feature type="transmembrane region" description="Helical" evidence="1">
    <location>
        <begin position="151"/>
        <end position="169"/>
    </location>
</feature>
<keyword evidence="1" id="KW-0812">Transmembrane</keyword>
<protein>
    <submittedName>
        <fullName evidence="2">Uncharacterized protein</fullName>
    </submittedName>
</protein>
<keyword evidence="1" id="KW-0472">Membrane</keyword>
<organism evidence="2 3">
    <name type="scientific">Candidatus Gallionella acididurans</name>
    <dbReference type="NCBI Taxonomy" id="1796491"/>
    <lineage>
        <taxon>Bacteria</taxon>
        <taxon>Pseudomonadati</taxon>
        <taxon>Pseudomonadota</taxon>
        <taxon>Betaproteobacteria</taxon>
        <taxon>Nitrosomonadales</taxon>
        <taxon>Gallionellaceae</taxon>
        <taxon>Gallionella</taxon>
    </lineage>
</organism>
<accession>A0A139BNG7</accession>
<comment type="caution">
    <text evidence="2">The sequence shown here is derived from an EMBL/GenBank/DDBJ whole genome shotgun (WGS) entry which is preliminary data.</text>
</comment>
<evidence type="ECO:0000313" key="2">
    <source>
        <dbReference type="EMBL" id="KXS30499.1"/>
    </source>
</evidence>
<evidence type="ECO:0000256" key="1">
    <source>
        <dbReference type="SAM" id="Phobius"/>
    </source>
</evidence>
<feature type="transmembrane region" description="Helical" evidence="1">
    <location>
        <begin position="88"/>
        <end position="113"/>
    </location>
</feature>
<gene>
    <name evidence="2" type="ORF">AWT59_3375</name>
</gene>
<proteinExistence type="predicted"/>
<dbReference type="Proteomes" id="UP000070578">
    <property type="component" value="Unassembled WGS sequence"/>
</dbReference>
<sequence>MDGLGELQHFFSTLAHGISRIDIAFVLAVMAFNILVARFGMWPYSLVTFPGNAGHELMHWFVAKLFFAQPAFPSLWPRRDGDRWIMGSVAFAPSILNAIPVALAPLLLLPLGVMFVSNFMHPATGWTYIFCGWVAGNMLFAALPSGQDWKIAAPSIMVFGLLGCAYYAAVRF</sequence>
<keyword evidence="1" id="KW-1133">Transmembrane helix</keyword>
<dbReference type="EMBL" id="LSLI01000226">
    <property type="protein sequence ID" value="KXS30499.1"/>
    <property type="molecule type" value="Genomic_DNA"/>
</dbReference>